<dbReference type="AlphaFoldDB" id="A0AA41XKD5"/>
<keyword evidence="2" id="KW-1185">Reference proteome</keyword>
<accession>A0AA41XKD5</accession>
<evidence type="ECO:0000313" key="2">
    <source>
        <dbReference type="Proteomes" id="UP001165587"/>
    </source>
</evidence>
<dbReference type="InterPro" id="IPR046038">
    <property type="entry name" value="DUF5996"/>
</dbReference>
<sequence length="305" mass="33681">MSTKESHATGWPALAVDDWADTRATFHLWTQIVGKIRMAFAPMVNHWWQVPLYVTARGLTTGPIPYGTDLFEIDFDLLVHRLELRRSDGRITELPLEPMSVAEFYEQVLAGLEGLGIEVAIHARPNEVDPAIPFADDTEHCSYDSRAVTLFWRQLIQAERVLTAFRAPFLGKVSPVHLFWGALDLAVTRFSGREAPAHPGGVPNCPDHVMFEGYSHEISSAGFWPGGGTEGAFYSYAYPVPEGFAEAPVPAPAYYSAELGEFLLPYEAVRTAADPDALVAEFLEATFEAARTLARWDDALPGARS</sequence>
<organism evidence="1 2">
    <name type="scientific">Herbiconiux oxytropis</name>
    <dbReference type="NCBI Taxonomy" id="2970915"/>
    <lineage>
        <taxon>Bacteria</taxon>
        <taxon>Bacillati</taxon>
        <taxon>Actinomycetota</taxon>
        <taxon>Actinomycetes</taxon>
        <taxon>Micrococcales</taxon>
        <taxon>Microbacteriaceae</taxon>
        <taxon>Herbiconiux</taxon>
    </lineage>
</organism>
<comment type="caution">
    <text evidence="1">The sequence shown here is derived from an EMBL/GenBank/DDBJ whole genome shotgun (WGS) entry which is preliminary data.</text>
</comment>
<name>A0AA41XKD5_9MICO</name>
<dbReference type="EMBL" id="JANLCK010000010">
    <property type="protein sequence ID" value="MCS5727331.1"/>
    <property type="molecule type" value="Genomic_DNA"/>
</dbReference>
<proteinExistence type="predicted"/>
<dbReference type="Pfam" id="PF19459">
    <property type="entry name" value="DUF5996"/>
    <property type="match status" value="1"/>
</dbReference>
<gene>
    <name evidence="1" type="ORF">N1028_15655</name>
</gene>
<reference evidence="1" key="1">
    <citation type="submission" date="2022-08" db="EMBL/GenBank/DDBJ databases">
        <authorList>
            <person name="Deng Y."/>
            <person name="Han X.-F."/>
            <person name="Zhang Y.-Q."/>
        </authorList>
    </citation>
    <scope>NUCLEOTIDE SEQUENCE</scope>
    <source>
        <strain evidence="1">CPCC 203407</strain>
    </source>
</reference>
<dbReference type="Proteomes" id="UP001165587">
    <property type="component" value="Unassembled WGS sequence"/>
</dbReference>
<protein>
    <submittedName>
        <fullName evidence="1">DUF5996 family protein</fullName>
    </submittedName>
</protein>
<evidence type="ECO:0000313" key="1">
    <source>
        <dbReference type="EMBL" id="MCS5727331.1"/>
    </source>
</evidence>
<dbReference type="RefSeq" id="WP_259530323.1">
    <property type="nucleotide sequence ID" value="NZ_JANLCK010000010.1"/>
</dbReference>